<sequence>MDQEFVSNLQTQLREFVFATSSEKINSITNILSTQFYIHVNCIPALVEISSSAPESQVRQLAAVELRKRIIKFWEQVDEQTKTSIRAHLINQIQVETDSLTRNALARVISKIGQIDLPLNTWPDLLEFLYNGCLSQNVALRETCVLVLDSLLEATPEALSSHFAKLLELFSKLVADPESIKVRVSTVEAMGKIGEWIEIDNKSDIQYFQNLVPSMAQVLEVCLASADEDNASRCFDVFNTLILLEAPLLNKHLGELVNFSLAVGSNKELDENLRIMALNLLVWTASYKRSKLIKLKVVPTLIKSLMLIATEPDPEDVDDDSPSRVSLRVLNTLSTNLPPSHVFPVVAENVLLFVQNEDPLVRKGGMMTLAIIVEGSVDFVRDKVGDLIQLVVNGLSDPDKRVQKASCLALGCIADELSDEIAIYHEKLIPQILGILASSENPENTKYACNALDVILEGLGQKINPYLQHIMSQLVVLLENGPPSAKPMVLASIGSAAFAAGEQFLPYFKEIVPKIGYMMSLNDSDDSINLRGVATDTMGTIAQAVGPNEFRPYLEDSMKLAFEGMAMDRSNLRECGFCFFGIVCSVFQEEFTKYLPIIVPEILKTLQTPEKLMFDDILDDQEDEDEGSGPTISTAISEEKEIAANCAAEIFTFTRSGFLPYVTEIVTEIVKLLSHYSENVRKAAISSLFSFLSVFSSMSASEPWQPGLPVKVPVHENVLSLIKLVLPAVLEVWDEEDDIGVVTRLLVELKNIMGIVGPAVVDGYLPRIYENLELLFKKEALCQLPEVDDGGDQLDSDELAEYDSLLISAAGDCLSELSSILSQDFIPQFNAFFPLLLSFYKPTCALSERSMSIGCLSEITKNLGTGIQPYAESIYQVLISGLSDPEAEVKSNSAFGLGVLVQNVNIDWTPQLPTMLTALSGLFQLTTNPSNVLDNACGSLAKLILKLKEAIPYSEVLPTWLSNLPLKSDHEEDQAVYEAIVFLLESSPQISQQFSAAFKTVIQNALDDPVTTITDDVRTKLTNFSNQ</sequence>
<reference evidence="9 10" key="1">
    <citation type="journal article" date="2018" name="MBio">
        <title>Comparative Genomics Reveals the Core Gene Toolbox for the Fungus-Insect Symbiosis.</title>
        <authorList>
            <person name="Wang Y."/>
            <person name="Stata M."/>
            <person name="Wang W."/>
            <person name="Stajich J.E."/>
            <person name="White M.M."/>
            <person name="Moncalvo J.M."/>
        </authorList>
    </citation>
    <scope>NUCLEOTIDE SEQUENCE [LARGE SCALE GENOMIC DNA]</scope>
    <source>
        <strain evidence="9 10">SC-DP-2</strain>
    </source>
</reference>
<organism evidence="9 10">
    <name type="scientific">Smittium megazygosporum</name>
    <dbReference type="NCBI Taxonomy" id="133381"/>
    <lineage>
        <taxon>Eukaryota</taxon>
        <taxon>Fungi</taxon>
        <taxon>Fungi incertae sedis</taxon>
        <taxon>Zoopagomycota</taxon>
        <taxon>Kickxellomycotina</taxon>
        <taxon>Harpellomycetes</taxon>
        <taxon>Harpellales</taxon>
        <taxon>Legeriomycetaceae</taxon>
        <taxon>Smittium</taxon>
    </lineage>
</organism>
<dbReference type="Proteomes" id="UP000245609">
    <property type="component" value="Unassembled WGS sequence"/>
</dbReference>
<keyword evidence="5" id="KW-0677">Repeat</keyword>
<name>A0A2T9ZGN7_9FUNG</name>
<dbReference type="Pfam" id="PF03810">
    <property type="entry name" value="IBN_N"/>
    <property type="match status" value="1"/>
</dbReference>
<keyword evidence="4" id="KW-0963">Cytoplasm</keyword>
<dbReference type="InterPro" id="IPR058584">
    <property type="entry name" value="IMB1_TNPO1-like_TPR"/>
</dbReference>
<evidence type="ECO:0000256" key="4">
    <source>
        <dbReference type="ARBA" id="ARBA00022490"/>
    </source>
</evidence>
<evidence type="ECO:0000313" key="10">
    <source>
        <dbReference type="Proteomes" id="UP000245609"/>
    </source>
</evidence>
<dbReference type="InterPro" id="IPR040122">
    <property type="entry name" value="Importin_beta"/>
</dbReference>
<gene>
    <name evidence="9" type="ORF">BB560_001755</name>
</gene>
<evidence type="ECO:0000313" key="9">
    <source>
        <dbReference type="EMBL" id="PVV03758.1"/>
    </source>
</evidence>
<feature type="domain" description="Importin N-terminal" evidence="8">
    <location>
        <begin position="49"/>
        <end position="95"/>
    </location>
</feature>
<dbReference type="EMBL" id="MBFS01000196">
    <property type="protein sequence ID" value="PVV03758.1"/>
    <property type="molecule type" value="Genomic_DNA"/>
</dbReference>
<dbReference type="GO" id="GO:0031267">
    <property type="term" value="F:small GTPase binding"/>
    <property type="evidence" value="ECO:0007669"/>
    <property type="project" value="InterPro"/>
</dbReference>
<evidence type="ECO:0000256" key="5">
    <source>
        <dbReference type="ARBA" id="ARBA00022737"/>
    </source>
</evidence>
<keyword evidence="10" id="KW-1185">Reference proteome</keyword>
<dbReference type="InterPro" id="IPR001494">
    <property type="entry name" value="Importin-beta_N"/>
</dbReference>
<evidence type="ECO:0000256" key="2">
    <source>
        <dbReference type="ARBA" id="ARBA00004496"/>
    </source>
</evidence>
<dbReference type="Pfam" id="PF25574">
    <property type="entry name" value="TPR_IMB1"/>
    <property type="match status" value="2"/>
</dbReference>
<evidence type="ECO:0000256" key="7">
    <source>
        <dbReference type="ARBA" id="ARBA00023242"/>
    </source>
</evidence>
<keyword evidence="3" id="KW-0813">Transport</keyword>
<dbReference type="GO" id="GO:0006606">
    <property type="term" value="P:protein import into nucleus"/>
    <property type="evidence" value="ECO:0007669"/>
    <property type="project" value="InterPro"/>
</dbReference>
<accession>A0A2T9ZGN7</accession>
<evidence type="ECO:0000259" key="8">
    <source>
        <dbReference type="PROSITE" id="PS50166"/>
    </source>
</evidence>
<proteinExistence type="predicted"/>
<dbReference type="InterPro" id="IPR057672">
    <property type="entry name" value="TPR_IPO4/5"/>
</dbReference>
<evidence type="ECO:0000256" key="6">
    <source>
        <dbReference type="ARBA" id="ARBA00022927"/>
    </source>
</evidence>
<comment type="caution">
    <text evidence="9">The sequence shown here is derived from an EMBL/GenBank/DDBJ whole genome shotgun (WGS) entry which is preliminary data.</text>
</comment>
<dbReference type="OrthoDB" id="7862313at2759"/>
<comment type="subcellular location">
    <subcellularLocation>
        <location evidence="2">Cytoplasm</location>
    </subcellularLocation>
    <subcellularLocation>
        <location evidence="1">Nucleus</location>
    </subcellularLocation>
</comment>
<dbReference type="PROSITE" id="PS50166">
    <property type="entry name" value="IMPORTIN_B_NT"/>
    <property type="match status" value="1"/>
</dbReference>
<dbReference type="InterPro" id="IPR016024">
    <property type="entry name" value="ARM-type_fold"/>
</dbReference>
<dbReference type="Gene3D" id="1.25.10.10">
    <property type="entry name" value="Leucine-rich Repeat Variant"/>
    <property type="match status" value="1"/>
</dbReference>
<dbReference type="AlphaFoldDB" id="A0A2T9ZGN7"/>
<evidence type="ECO:0000256" key="3">
    <source>
        <dbReference type="ARBA" id="ARBA00022448"/>
    </source>
</evidence>
<dbReference type="PANTHER" id="PTHR10527">
    <property type="entry name" value="IMPORTIN BETA"/>
    <property type="match status" value="1"/>
</dbReference>
<dbReference type="STRING" id="133381.A0A2T9ZGN7"/>
<dbReference type="SMART" id="SM00913">
    <property type="entry name" value="IBN_N"/>
    <property type="match status" value="1"/>
</dbReference>
<keyword evidence="6" id="KW-0653">Protein transport</keyword>
<dbReference type="GO" id="GO:0005737">
    <property type="term" value="C:cytoplasm"/>
    <property type="evidence" value="ECO:0007669"/>
    <property type="project" value="UniProtKB-SubCell"/>
</dbReference>
<dbReference type="SUPFAM" id="SSF48371">
    <property type="entry name" value="ARM repeat"/>
    <property type="match status" value="2"/>
</dbReference>
<evidence type="ECO:0000256" key="1">
    <source>
        <dbReference type="ARBA" id="ARBA00004123"/>
    </source>
</evidence>
<dbReference type="Pfam" id="PF25780">
    <property type="entry name" value="TPR_IPO5"/>
    <property type="match status" value="1"/>
</dbReference>
<keyword evidence="7" id="KW-0539">Nucleus</keyword>
<dbReference type="InterPro" id="IPR011989">
    <property type="entry name" value="ARM-like"/>
</dbReference>
<protein>
    <recommendedName>
        <fullName evidence="8">Importin N-terminal domain-containing protein</fullName>
    </recommendedName>
</protein>